<evidence type="ECO:0000313" key="1">
    <source>
        <dbReference type="EMBL" id="KIK35097.1"/>
    </source>
</evidence>
<accession>A0A0D0ALF2</accession>
<dbReference type="OrthoDB" id="2627956at2759"/>
<organism evidence="1 2">
    <name type="scientific">Suillus luteus UH-Slu-Lm8-n1</name>
    <dbReference type="NCBI Taxonomy" id="930992"/>
    <lineage>
        <taxon>Eukaryota</taxon>
        <taxon>Fungi</taxon>
        <taxon>Dikarya</taxon>
        <taxon>Basidiomycota</taxon>
        <taxon>Agaricomycotina</taxon>
        <taxon>Agaricomycetes</taxon>
        <taxon>Agaricomycetidae</taxon>
        <taxon>Boletales</taxon>
        <taxon>Suillineae</taxon>
        <taxon>Suillaceae</taxon>
        <taxon>Suillus</taxon>
    </lineage>
</organism>
<dbReference type="InParanoid" id="A0A0D0ALF2"/>
<name>A0A0D0ALF2_9AGAM</name>
<reference evidence="2" key="2">
    <citation type="submission" date="2015-01" db="EMBL/GenBank/DDBJ databases">
        <title>Evolutionary Origins and Diversification of the Mycorrhizal Mutualists.</title>
        <authorList>
            <consortium name="DOE Joint Genome Institute"/>
            <consortium name="Mycorrhizal Genomics Consortium"/>
            <person name="Kohler A."/>
            <person name="Kuo A."/>
            <person name="Nagy L.G."/>
            <person name="Floudas D."/>
            <person name="Copeland A."/>
            <person name="Barry K.W."/>
            <person name="Cichocki N."/>
            <person name="Veneault-Fourrey C."/>
            <person name="LaButti K."/>
            <person name="Lindquist E.A."/>
            <person name="Lipzen A."/>
            <person name="Lundell T."/>
            <person name="Morin E."/>
            <person name="Murat C."/>
            <person name="Riley R."/>
            <person name="Ohm R."/>
            <person name="Sun H."/>
            <person name="Tunlid A."/>
            <person name="Henrissat B."/>
            <person name="Grigoriev I.V."/>
            <person name="Hibbett D.S."/>
            <person name="Martin F."/>
        </authorList>
    </citation>
    <scope>NUCLEOTIDE SEQUENCE [LARGE SCALE GENOMIC DNA]</scope>
    <source>
        <strain evidence="2">UH-Slu-Lm8-n1</strain>
    </source>
</reference>
<dbReference type="AlphaFoldDB" id="A0A0D0ALF2"/>
<dbReference type="EMBL" id="KN835663">
    <property type="protein sequence ID" value="KIK35097.1"/>
    <property type="molecule type" value="Genomic_DNA"/>
</dbReference>
<reference evidence="1 2" key="1">
    <citation type="submission" date="2014-04" db="EMBL/GenBank/DDBJ databases">
        <authorList>
            <consortium name="DOE Joint Genome Institute"/>
            <person name="Kuo A."/>
            <person name="Ruytinx J."/>
            <person name="Rineau F."/>
            <person name="Colpaert J."/>
            <person name="Kohler A."/>
            <person name="Nagy L.G."/>
            <person name="Floudas D."/>
            <person name="Copeland A."/>
            <person name="Barry K.W."/>
            <person name="Cichocki N."/>
            <person name="Veneault-Fourrey C."/>
            <person name="LaButti K."/>
            <person name="Lindquist E.A."/>
            <person name="Lipzen A."/>
            <person name="Lundell T."/>
            <person name="Morin E."/>
            <person name="Murat C."/>
            <person name="Sun H."/>
            <person name="Tunlid A."/>
            <person name="Henrissat B."/>
            <person name="Grigoriev I.V."/>
            <person name="Hibbett D.S."/>
            <person name="Martin F."/>
            <person name="Nordberg H.P."/>
            <person name="Cantor M.N."/>
            <person name="Hua S.X."/>
        </authorList>
    </citation>
    <scope>NUCLEOTIDE SEQUENCE [LARGE SCALE GENOMIC DNA]</scope>
    <source>
        <strain evidence="1 2">UH-Slu-Lm8-n1</strain>
    </source>
</reference>
<evidence type="ECO:0000313" key="2">
    <source>
        <dbReference type="Proteomes" id="UP000054485"/>
    </source>
</evidence>
<dbReference type="Proteomes" id="UP000054485">
    <property type="component" value="Unassembled WGS sequence"/>
</dbReference>
<sequence>MKGIFYVCITCAESHCPIALCGDCAFRDVFNVVTEHHPYNHWLVKIKDRVQDVSIETSDEPLENVDETPSLSLRVDKLAALVESRFVEQDLRLSALVSQIDQLVHSLGALTGKAELPTESVTV</sequence>
<keyword evidence="2" id="KW-1185">Reference proteome</keyword>
<proteinExistence type="predicted"/>
<protein>
    <submittedName>
        <fullName evidence="1">Uncharacterized protein</fullName>
    </submittedName>
</protein>
<gene>
    <name evidence="1" type="ORF">CY34DRAFT_17255</name>
</gene>
<dbReference type="HOGENOM" id="CLU_2016741_0_0_1"/>